<dbReference type="InParanoid" id="A0A165VBG7"/>
<accession>A0A165VBG7</accession>
<feature type="region of interest" description="Disordered" evidence="1">
    <location>
        <begin position="497"/>
        <end position="518"/>
    </location>
</feature>
<organism evidence="2 3">
    <name type="scientific">Neolentinus lepideus HHB14362 ss-1</name>
    <dbReference type="NCBI Taxonomy" id="1314782"/>
    <lineage>
        <taxon>Eukaryota</taxon>
        <taxon>Fungi</taxon>
        <taxon>Dikarya</taxon>
        <taxon>Basidiomycota</taxon>
        <taxon>Agaricomycotina</taxon>
        <taxon>Agaricomycetes</taxon>
        <taxon>Gloeophyllales</taxon>
        <taxon>Gloeophyllaceae</taxon>
        <taxon>Neolentinus</taxon>
    </lineage>
</organism>
<feature type="compositionally biased region" description="Polar residues" evidence="1">
    <location>
        <begin position="358"/>
        <end position="375"/>
    </location>
</feature>
<feature type="region of interest" description="Disordered" evidence="1">
    <location>
        <begin position="277"/>
        <end position="454"/>
    </location>
</feature>
<feature type="region of interest" description="Disordered" evidence="1">
    <location>
        <begin position="175"/>
        <end position="196"/>
    </location>
</feature>
<gene>
    <name evidence="2" type="ORF">NEOLEDRAFT_601106</name>
</gene>
<dbReference type="Proteomes" id="UP000076761">
    <property type="component" value="Unassembled WGS sequence"/>
</dbReference>
<dbReference type="EMBL" id="KV425554">
    <property type="protein sequence ID" value="KZT29443.1"/>
    <property type="molecule type" value="Genomic_DNA"/>
</dbReference>
<feature type="compositionally biased region" description="Basic and acidic residues" evidence="1">
    <location>
        <begin position="343"/>
        <end position="356"/>
    </location>
</feature>
<evidence type="ECO:0000313" key="2">
    <source>
        <dbReference type="EMBL" id="KZT29443.1"/>
    </source>
</evidence>
<reference evidence="2 3" key="1">
    <citation type="journal article" date="2016" name="Mol. Biol. Evol.">
        <title>Comparative Genomics of Early-Diverging Mushroom-Forming Fungi Provides Insights into the Origins of Lignocellulose Decay Capabilities.</title>
        <authorList>
            <person name="Nagy L.G."/>
            <person name="Riley R."/>
            <person name="Tritt A."/>
            <person name="Adam C."/>
            <person name="Daum C."/>
            <person name="Floudas D."/>
            <person name="Sun H."/>
            <person name="Yadav J.S."/>
            <person name="Pangilinan J."/>
            <person name="Larsson K.H."/>
            <person name="Matsuura K."/>
            <person name="Barry K."/>
            <person name="Labutti K."/>
            <person name="Kuo R."/>
            <person name="Ohm R.A."/>
            <person name="Bhattacharya S.S."/>
            <person name="Shirouzu T."/>
            <person name="Yoshinaga Y."/>
            <person name="Martin F.M."/>
            <person name="Grigoriev I.V."/>
            <person name="Hibbett D.S."/>
        </authorList>
    </citation>
    <scope>NUCLEOTIDE SEQUENCE [LARGE SCALE GENOMIC DNA]</scope>
    <source>
        <strain evidence="2 3">HHB14362 ss-1</strain>
    </source>
</reference>
<keyword evidence="3" id="KW-1185">Reference proteome</keyword>
<sequence>MSDAEGYQGNANLHAQQSRPSTAQSQQSALTSSLINQAPVARTSPAPVIGAPAPATQLHGTQPSAPATSTSGVSATQTFTAQAPRTEQAQANGAQSSQSVSNVYYSYPGFPYQDYRYVPYHQNYPNGAVQNVQGYAQLAPANAIQPRIVPVTADMQASQQSFRYRTWYAQDGQVTTHSSVNARPPSPRTPAKAEKKTLARDILRSLGRPTGRSLIPAEESSGVSKVAISIPTAQGSAVVEREMEERDSEPEAPMASLQILEDGQGATVALSTENLTASAEQLPSHRNQSLRPKRKRGSFFHDATGDNAGGKKQRLDDVALEDDRGPSQPPIAVLLDTSVDDSEVAKPHESISERSEAVTPTRSAVASPATSNMKTYSKLRSYAGQAGSQSQDSATPVKSVSQGSAAYSKGGNVPLFLPSPTGSRTGRSRGSTMDPEANGETPTSSRKAKQKKPRVFMDYVLVPPLLAPVVTRRKQKPISDSDSVILGDDYTGKIGREAVLPAHRDAIHPQRSSRRSHS</sequence>
<feature type="compositionally biased region" description="Basic and acidic residues" evidence="1">
    <location>
        <begin position="497"/>
        <end position="508"/>
    </location>
</feature>
<dbReference type="AlphaFoldDB" id="A0A165VBG7"/>
<name>A0A165VBG7_9AGAM</name>
<evidence type="ECO:0000256" key="1">
    <source>
        <dbReference type="SAM" id="MobiDB-lite"/>
    </source>
</evidence>
<feature type="compositionally biased region" description="Low complexity" evidence="1">
    <location>
        <begin position="421"/>
        <end position="432"/>
    </location>
</feature>
<feature type="compositionally biased region" description="Polar residues" evidence="1">
    <location>
        <begin position="386"/>
        <end position="405"/>
    </location>
</feature>
<feature type="compositionally biased region" description="Low complexity" evidence="1">
    <location>
        <begin position="21"/>
        <end position="34"/>
    </location>
</feature>
<feature type="region of interest" description="Disordered" evidence="1">
    <location>
        <begin position="233"/>
        <end position="252"/>
    </location>
</feature>
<proteinExistence type="predicted"/>
<feature type="compositionally biased region" description="Basic and acidic residues" evidence="1">
    <location>
        <begin position="313"/>
        <end position="325"/>
    </location>
</feature>
<feature type="region of interest" description="Disordered" evidence="1">
    <location>
        <begin position="1"/>
        <end position="76"/>
    </location>
</feature>
<feature type="compositionally biased region" description="Polar residues" evidence="1">
    <location>
        <begin position="58"/>
        <end position="76"/>
    </location>
</feature>
<dbReference type="OrthoDB" id="3254002at2759"/>
<feature type="compositionally biased region" description="Polar residues" evidence="1">
    <location>
        <begin position="9"/>
        <end position="20"/>
    </location>
</feature>
<feature type="compositionally biased region" description="Polar residues" evidence="1">
    <location>
        <begin position="277"/>
        <end position="290"/>
    </location>
</feature>
<evidence type="ECO:0000313" key="3">
    <source>
        <dbReference type="Proteomes" id="UP000076761"/>
    </source>
</evidence>
<protein>
    <submittedName>
        <fullName evidence="2">Uncharacterized protein</fullName>
    </submittedName>
</protein>